<evidence type="ECO:0000313" key="1">
    <source>
        <dbReference type="EMBL" id="KAK2855850.1"/>
    </source>
</evidence>
<organism evidence="1 2">
    <name type="scientific">Channa striata</name>
    <name type="common">Snakehead murrel</name>
    <name type="synonym">Ophicephalus striatus</name>
    <dbReference type="NCBI Taxonomy" id="64152"/>
    <lineage>
        <taxon>Eukaryota</taxon>
        <taxon>Metazoa</taxon>
        <taxon>Chordata</taxon>
        <taxon>Craniata</taxon>
        <taxon>Vertebrata</taxon>
        <taxon>Euteleostomi</taxon>
        <taxon>Actinopterygii</taxon>
        <taxon>Neopterygii</taxon>
        <taxon>Teleostei</taxon>
        <taxon>Neoteleostei</taxon>
        <taxon>Acanthomorphata</taxon>
        <taxon>Anabantaria</taxon>
        <taxon>Anabantiformes</taxon>
        <taxon>Channoidei</taxon>
        <taxon>Channidae</taxon>
        <taxon>Channa</taxon>
    </lineage>
</organism>
<evidence type="ECO:0000313" key="2">
    <source>
        <dbReference type="Proteomes" id="UP001187415"/>
    </source>
</evidence>
<accession>A0AA88T0I0</accession>
<keyword evidence="2" id="KW-1185">Reference proteome</keyword>
<dbReference type="Proteomes" id="UP001187415">
    <property type="component" value="Unassembled WGS sequence"/>
</dbReference>
<comment type="caution">
    <text evidence="1">The sequence shown here is derived from an EMBL/GenBank/DDBJ whole genome shotgun (WGS) entry which is preliminary data.</text>
</comment>
<dbReference type="AlphaFoldDB" id="A0AA88T0I0"/>
<name>A0AA88T0I0_CHASR</name>
<sequence length="137" mass="15307">MTRGGGQRFSPDFVVQTLTRRTGAALTTGCRRCLLSQDASGILRGFLSESGGTHLHFYLLKRILSLLFSQQDMKDDEITEREGQKPTADTIGEMTISSARTQEASVIRDVAGNLFSRHQISREHHCRWRHSGSSGER</sequence>
<protein>
    <submittedName>
        <fullName evidence="1">Uncharacterized protein</fullName>
    </submittedName>
</protein>
<dbReference type="EMBL" id="JAUPFM010000003">
    <property type="protein sequence ID" value="KAK2855850.1"/>
    <property type="molecule type" value="Genomic_DNA"/>
</dbReference>
<proteinExistence type="predicted"/>
<reference evidence="1" key="1">
    <citation type="submission" date="2023-07" db="EMBL/GenBank/DDBJ databases">
        <title>Chromosome-level Genome Assembly of Striped Snakehead (Channa striata).</title>
        <authorList>
            <person name="Liu H."/>
        </authorList>
    </citation>
    <scope>NUCLEOTIDE SEQUENCE</scope>
    <source>
        <strain evidence="1">Gz</strain>
        <tissue evidence="1">Muscle</tissue>
    </source>
</reference>
<gene>
    <name evidence="1" type="ORF">Q5P01_004585</name>
</gene>